<dbReference type="EMBL" id="FONA01000010">
    <property type="protein sequence ID" value="SFE36894.1"/>
    <property type="molecule type" value="Genomic_DNA"/>
</dbReference>
<name>A0A1I1ZYH1_9BACT</name>
<reference evidence="2 3" key="1">
    <citation type="submission" date="2016-10" db="EMBL/GenBank/DDBJ databases">
        <authorList>
            <person name="de Groot N.N."/>
        </authorList>
    </citation>
    <scope>NUCLEOTIDE SEQUENCE [LARGE SCALE GENOMIC DNA]</scope>
    <source>
        <strain evidence="2 3">DSM 19012</strain>
    </source>
</reference>
<evidence type="ECO:0000313" key="3">
    <source>
        <dbReference type="Proteomes" id="UP000181976"/>
    </source>
</evidence>
<keyword evidence="3" id="KW-1185">Reference proteome</keyword>
<evidence type="ECO:0000256" key="1">
    <source>
        <dbReference type="SAM" id="Phobius"/>
    </source>
</evidence>
<dbReference type="STRING" id="385682.SAMN05444380_11063"/>
<sequence>MIFNHSHKIYPGYCRNETSMGKRFSTIRTCIKTKAEVHRQKAEEEILIRYAVLLTIVYIFAPGKIY</sequence>
<proteinExistence type="predicted"/>
<accession>A0A1I1ZYH1</accession>
<gene>
    <name evidence="2" type="ORF">SAMN05444380_11063</name>
</gene>
<evidence type="ECO:0000313" key="2">
    <source>
        <dbReference type="EMBL" id="SFE36894.1"/>
    </source>
</evidence>
<keyword evidence="1" id="KW-1133">Transmembrane helix</keyword>
<feature type="transmembrane region" description="Helical" evidence="1">
    <location>
        <begin position="47"/>
        <end position="65"/>
    </location>
</feature>
<keyword evidence="1" id="KW-0812">Transmembrane</keyword>
<protein>
    <submittedName>
        <fullName evidence="2">Uncharacterized protein</fullName>
    </submittedName>
</protein>
<dbReference type="Proteomes" id="UP000181976">
    <property type="component" value="Unassembled WGS sequence"/>
</dbReference>
<keyword evidence="1" id="KW-0472">Membrane</keyword>
<organism evidence="2 3">
    <name type="scientific">Thermophagus xiamenensis</name>
    <dbReference type="NCBI Taxonomy" id="385682"/>
    <lineage>
        <taxon>Bacteria</taxon>
        <taxon>Pseudomonadati</taxon>
        <taxon>Bacteroidota</taxon>
        <taxon>Bacteroidia</taxon>
        <taxon>Marinilabiliales</taxon>
        <taxon>Marinilabiliaceae</taxon>
        <taxon>Thermophagus</taxon>
    </lineage>
</organism>
<dbReference type="InParanoid" id="A0A1I1ZYH1"/>
<dbReference type="AlphaFoldDB" id="A0A1I1ZYH1"/>